<evidence type="ECO:0000256" key="9">
    <source>
        <dbReference type="ARBA" id="ARBA00023033"/>
    </source>
</evidence>
<dbReference type="GO" id="GO:0005506">
    <property type="term" value="F:iron ion binding"/>
    <property type="evidence" value="ECO:0007669"/>
    <property type="project" value="InterPro"/>
</dbReference>
<comment type="caution">
    <text evidence="13">The sequence shown here is derived from an EMBL/GenBank/DDBJ whole genome shotgun (WGS) entry which is preliminary data.</text>
</comment>
<dbReference type="PANTHER" id="PTHR24282">
    <property type="entry name" value="CYTOCHROME P450 FAMILY MEMBER"/>
    <property type="match status" value="1"/>
</dbReference>
<keyword evidence="14" id="KW-1185">Reference proteome</keyword>
<evidence type="ECO:0000256" key="10">
    <source>
        <dbReference type="ARBA" id="ARBA00023136"/>
    </source>
</evidence>
<evidence type="ECO:0000256" key="7">
    <source>
        <dbReference type="ARBA" id="ARBA00023002"/>
    </source>
</evidence>
<dbReference type="PRINTS" id="PR00465">
    <property type="entry name" value="EP450IV"/>
</dbReference>
<dbReference type="InterPro" id="IPR002403">
    <property type="entry name" value="Cyt_P450_E_grp-IV"/>
</dbReference>
<dbReference type="Gene3D" id="1.10.630.10">
    <property type="entry name" value="Cytochrome P450"/>
    <property type="match status" value="1"/>
</dbReference>
<feature type="binding site" description="axial binding residue" evidence="11">
    <location>
        <position position="52"/>
    </location>
    <ligand>
        <name>heme</name>
        <dbReference type="ChEBI" id="CHEBI:30413"/>
    </ligand>
    <ligandPart>
        <name>Fe</name>
        <dbReference type="ChEBI" id="CHEBI:18248"/>
    </ligandPart>
</feature>
<dbReference type="GO" id="GO:0016020">
    <property type="term" value="C:membrane"/>
    <property type="evidence" value="ECO:0007669"/>
    <property type="project" value="UniProtKB-SubCell"/>
</dbReference>
<dbReference type="GO" id="GO:0016705">
    <property type="term" value="F:oxidoreductase activity, acting on paired donors, with incorporation or reduction of molecular oxygen"/>
    <property type="evidence" value="ECO:0007669"/>
    <property type="project" value="InterPro"/>
</dbReference>
<dbReference type="GO" id="GO:0004497">
    <property type="term" value="F:monooxygenase activity"/>
    <property type="evidence" value="ECO:0007669"/>
    <property type="project" value="UniProtKB-KW"/>
</dbReference>
<evidence type="ECO:0000256" key="12">
    <source>
        <dbReference type="RuleBase" id="RU000461"/>
    </source>
</evidence>
<dbReference type="InterPro" id="IPR017972">
    <property type="entry name" value="Cyt_P450_CS"/>
</dbReference>
<evidence type="ECO:0000256" key="3">
    <source>
        <dbReference type="ARBA" id="ARBA00022617"/>
    </source>
</evidence>
<dbReference type="PROSITE" id="PS00086">
    <property type="entry name" value="CYTOCHROME_P450"/>
    <property type="match status" value="1"/>
</dbReference>
<keyword evidence="8 11" id="KW-0408">Iron</keyword>
<comment type="cofactor">
    <cofactor evidence="11">
        <name>heme</name>
        <dbReference type="ChEBI" id="CHEBI:30413"/>
    </cofactor>
</comment>
<reference evidence="13 14" key="1">
    <citation type="journal article" date="2023" name="G3 (Bethesda)">
        <title>A chromosome-length genome assembly and annotation of blackberry (Rubus argutus, cv. 'Hillquist').</title>
        <authorList>
            <person name="Bruna T."/>
            <person name="Aryal R."/>
            <person name="Dudchenko O."/>
            <person name="Sargent D.J."/>
            <person name="Mead D."/>
            <person name="Buti M."/>
            <person name="Cavallini A."/>
            <person name="Hytonen T."/>
            <person name="Andres J."/>
            <person name="Pham M."/>
            <person name="Weisz D."/>
            <person name="Mascagni F."/>
            <person name="Usai G."/>
            <person name="Natali L."/>
            <person name="Bassil N."/>
            <person name="Fernandez G.E."/>
            <person name="Lomsadze A."/>
            <person name="Armour M."/>
            <person name="Olukolu B."/>
            <person name="Poorten T."/>
            <person name="Britton C."/>
            <person name="Davik J."/>
            <person name="Ashrafi H."/>
            <person name="Aiden E.L."/>
            <person name="Borodovsky M."/>
            <person name="Worthington M."/>
        </authorList>
    </citation>
    <scope>NUCLEOTIDE SEQUENCE [LARGE SCALE GENOMIC DNA]</scope>
    <source>
        <strain evidence="13">PI 553951</strain>
    </source>
</reference>
<name>A0AAW1WU92_RUBAR</name>
<dbReference type="EMBL" id="JBEDUW010000005">
    <property type="protein sequence ID" value="KAK9927636.1"/>
    <property type="molecule type" value="Genomic_DNA"/>
</dbReference>
<evidence type="ECO:0000313" key="14">
    <source>
        <dbReference type="Proteomes" id="UP001457282"/>
    </source>
</evidence>
<evidence type="ECO:0008006" key="15">
    <source>
        <dbReference type="Google" id="ProtNLM"/>
    </source>
</evidence>
<keyword evidence="7 12" id="KW-0560">Oxidoreductase</keyword>
<dbReference type="Pfam" id="PF00067">
    <property type="entry name" value="p450"/>
    <property type="match status" value="1"/>
</dbReference>
<dbReference type="AlphaFoldDB" id="A0AAW1WU92"/>
<evidence type="ECO:0000256" key="8">
    <source>
        <dbReference type="ARBA" id="ARBA00023004"/>
    </source>
</evidence>
<dbReference type="InterPro" id="IPR050665">
    <property type="entry name" value="Cytochrome_P450_Monooxygen"/>
</dbReference>
<keyword evidence="5 11" id="KW-0479">Metal-binding</keyword>
<organism evidence="13 14">
    <name type="scientific">Rubus argutus</name>
    <name type="common">Southern blackberry</name>
    <dbReference type="NCBI Taxonomy" id="59490"/>
    <lineage>
        <taxon>Eukaryota</taxon>
        <taxon>Viridiplantae</taxon>
        <taxon>Streptophyta</taxon>
        <taxon>Embryophyta</taxon>
        <taxon>Tracheophyta</taxon>
        <taxon>Spermatophyta</taxon>
        <taxon>Magnoliopsida</taxon>
        <taxon>eudicotyledons</taxon>
        <taxon>Gunneridae</taxon>
        <taxon>Pentapetalae</taxon>
        <taxon>rosids</taxon>
        <taxon>fabids</taxon>
        <taxon>Rosales</taxon>
        <taxon>Rosaceae</taxon>
        <taxon>Rosoideae</taxon>
        <taxon>Rosoideae incertae sedis</taxon>
        <taxon>Rubus</taxon>
    </lineage>
</organism>
<gene>
    <name evidence="13" type="ORF">M0R45_024812</name>
</gene>
<evidence type="ECO:0000256" key="2">
    <source>
        <dbReference type="ARBA" id="ARBA00010617"/>
    </source>
</evidence>
<evidence type="ECO:0000256" key="11">
    <source>
        <dbReference type="PIRSR" id="PIRSR602403-1"/>
    </source>
</evidence>
<evidence type="ECO:0000256" key="1">
    <source>
        <dbReference type="ARBA" id="ARBA00004167"/>
    </source>
</evidence>
<sequence length="107" mass="12029">MSKAFEDHDRATCTFRNIPEMQKTQSAAMIPSDAHQHLQHAYVPFGLGTRLCIGQTFATVELKIVLSLILSKFSFSISPNYHHSPVQKLVLMPEHGIRLLVSRVQAN</sequence>
<protein>
    <recommendedName>
        <fullName evidence="15">Cytochrome P450</fullName>
    </recommendedName>
</protein>
<keyword evidence="4" id="KW-0812">Transmembrane</keyword>
<keyword evidence="10" id="KW-0472">Membrane</keyword>
<dbReference type="Proteomes" id="UP001457282">
    <property type="component" value="Unassembled WGS sequence"/>
</dbReference>
<dbReference type="InterPro" id="IPR001128">
    <property type="entry name" value="Cyt_P450"/>
</dbReference>
<keyword evidence="9 12" id="KW-0503">Monooxygenase</keyword>
<proteinExistence type="inferred from homology"/>
<evidence type="ECO:0000256" key="6">
    <source>
        <dbReference type="ARBA" id="ARBA00022989"/>
    </source>
</evidence>
<comment type="subcellular location">
    <subcellularLocation>
        <location evidence="1">Membrane</location>
        <topology evidence="1">Single-pass membrane protein</topology>
    </subcellularLocation>
</comment>
<keyword evidence="3 11" id="KW-0349">Heme</keyword>
<dbReference type="PANTHER" id="PTHR24282:SF130">
    <property type="entry name" value="CYTOCHROME P450 FAMILY PROTEIN"/>
    <property type="match status" value="1"/>
</dbReference>
<keyword evidence="6" id="KW-1133">Transmembrane helix</keyword>
<evidence type="ECO:0000256" key="4">
    <source>
        <dbReference type="ARBA" id="ARBA00022692"/>
    </source>
</evidence>
<dbReference type="SUPFAM" id="SSF48264">
    <property type="entry name" value="Cytochrome P450"/>
    <property type="match status" value="1"/>
</dbReference>
<dbReference type="InterPro" id="IPR036396">
    <property type="entry name" value="Cyt_P450_sf"/>
</dbReference>
<accession>A0AAW1WU92</accession>
<evidence type="ECO:0000313" key="13">
    <source>
        <dbReference type="EMBL" id="KAK9927636.1"/>
    </source>
</evidence>
<dbReference type="GO" id="GO:0020037">
    <property type="term" value="F:heme binding"/>
    <property type="evidence" value="ECO:0007669"/>
    <property type="project" value="InterPro"/>
</dbReference>
<comment type="similarity">
    <text evidence="2 12">Belongs to the cytochrome P450 family.</text>
</comment>
<evidence type="ECO:0000256" key="5">
    <source>
        <dbReference type="ARBA" id="ARBA00022723"/>
    </source>
</evidence>